<name>A0ABV4N803_9VIBR</name>
<evidence type="ECO:0000313" key="3">
    <source>
        <dbReference type="EMBL" id="MFA0567508.1"/>
    </source>
</evidence>
<sequence length="197" mass="21651">MSNHFSSSLAHSQASHLKSVYSKQRGFAAVETVIVSPVLLLILVGLIELIQMIQANYLIISVSREGANIISRSSTETPQDIMDIVASTSSPLDLSADGNIYITLVVGQDDDDPYVSSQHRWDDFGYSVDSGTWGDCANWDNDDQCELDEDNLPTLSNFAIDLGEGESVYVVEVLYEYNPAFSFFLESGVSITDTTYL</sequence>
<keyword evidence="1" id="KW-0472">Membrane</keyword>
<proteinExistence type="predicted"/>
<accession>A0ABV4N803</accession>
<comment type="caution">
    <text evidence="3">The sequence shown here is derived from an EMBL/GenBank/DDBJ whole genome shotgun (WGS) entry which is preliminary data.</text>
</comment>
<dbReference type="EMBL" id="JBFRUW010000006">
    <property type="protein sequence ID" value="MFA0567508.1"/>
    <property type="molecule type" value="Genomic_DNA"/>
</dbReference>
<dbReference type="Pfam" id="PF07811">
    <property type="entry name" value="TadE"/>
    <property type="match status" value="1"/>
</dbReference>
<protein>
    <submittedName>
        <fullName evidence="3">TadE/TadG family type IV pilus assembly protein</fullName>
    </submittedName>
</protein>
<keyword evidence="4" id="KW-1185">Reference proteome</keyword>
<evidence type="ECO:0000259" key="2">
    <source>
        <dbReference type="Pfam" id="PF07811"/>
    </source>
</evidence>
<dbReference type="RefSeq" id="WP_372265052.1">
    <property type="nucleotide sequence ID" value="NZ_JBFRUW010000006.1"/>
</dbReference>
<reference evidence="3 4" key="1">
    <citation type="journal article" date="2024" name="ISME J.">
        <title>Tailless and filamentous prophages are predominant in marine Vibrio.</title>
        <authorList>
            <person name="Steensen K."/>
            <person name="Seneca J."/>
            <person name="Bartlau N."/>
            <person name="Yu X.A."/>
            <person name="Hussain F.A."/>
            <person name="Polz M.F."/>
        </authorList>
    </citation>
    <scope>NUCLEOTIDE SEQUENCE [LARGE SCALE GENOMIC DNA]</scope>
    <source>
        <strain evidence="3 4">10N.222.51.A1</strain>
    </source>
</reference>
<gene>
    <name evidence="3" type="ORF">AB4566_04390</name>
</gene>
<keyword evidence="1" id="KW-1133">Transmembrane helix</keyword>
<dbReference type="InterPro" id="IPR012495">
    <property type="entry name" value="TadE-like_dom"/>
</dbReference>
<feature type="domain" description="TadE-like" evidence="2">
    <location>
        <begin position="26"/>
        <end position="67"/>
    </location>
</feature>
<feature type="transmembrane region" description="Helical" evidence="1">
    <location>
        <begin position="27"/>
        <end position="50"/>
    </location>
</feature>
<evidence type="ECO:0000313" key="4">
    <source>
        <dbReference type="Proteomes" id="UP001570417"/>
    </source>
</evidence>
<dbReference type="Proteomes" id="UP001570417">
    <property type="component" value="Unassembled WGS sequence"/>
</dbReference>
<evidence type="ECO:0000256" key="1">
    <source>
        <dbReference type="SAM" id="Phobius"/>
    </source>
</evidence>
<keyword evidence="1" id="KW-0812">Transmembrane</keyword>
<organism evidence="3 4">
    <name type="scientific">Vibrio gallaecicus</name>
    <dbReference type="NCBI Taxonomy" id="552386"/>
    <lineage>
        <taxon>Bacteria</taxon>
        <taxon>Pseudomonadati</taxon>
        <taxon>Pseudomonadota</taxon>
        <taxon>Gammaproteobacteria</taxon>
        <taxon>Vibrionales</taxon>
        <taxon>Vibrionaceae</taxon>
        <taxon>Vibrio</taxon>
    </lineage>
</organism>